<keyword evidence="2" id="KW-0560">Oxidoreductase</keyword>
<dbReference type="InterPro" id="IPR036291">
    <property type="entry name" value="NAD(P)-bd_dom_sf"/>
</dbReference>
<evidence type="ECO:0000256" key="2">
    <source>
        <dbReference type="ARBA" id="ARBA00023002"/>
    </source>
</evidence>
<dbReference type="SUPFAM" id="SSF51735">
    <property type="entry name" value="NAD(P)-binding Rossmann-fold domains"/>
    <property type="match status" value="1"/>
</dbReference>
<evidence type="ECO:0000313" key="4">
    <source>
        <dbReference type="Proteomes" id="UP000053095"/>
    </source>
</evidence>
<dbReference type="AlphaFoldDB" id="A0A6V8HMR5"/>
<dbReference type="InterPro" id="IPR002347">
    <property type="entry name" value="SDR_fam"/>
</dbReference>
<reference evidence="4" key="1">
    <citation type="journal article" date="2015" name="Genome Announc.">
        <title>Draft genome sequence of Talaromyces cellulolyticus strain Y-94, a source of lignocellulosic biomass-degrading enzymes.</title>
        <authorList>
            <person name="Fujii T."/>
            <person name="Koike H."/>
            <person name="Sawayama S."/>
            <person name="Yano S."/>
            <person name="Inoue H."/>
        </authorList>
    </citation>
    <scope>NUCLEOTIDE SEQUENCE [LARGE SCALE GENOMIC DNA]</scope>
    <source>
        <strain evidence="4">Y-94</strain>
    </source>
</reference>
<evidence type="ECO:0000313" key="3">
    <source>
        <dbReference type="EMBL" id="GAM40134.1"/>
    </source>
</evidence>
<comment type="caution">
    <text evidence="3">The sequence shown here is derived from an EMBL/GenBank/DDBJ whole genome shotgun (WGS) entry which is preliminary data.</text>
</comment>
<protein>
    <recommendedName>
        <fullName evidence="5">NAD(P)-binding protein</fullName>
    </recommendedName>
</protein>
<keyword evidence="4" id="KW-1185">Reference proteome</keyword>
<dbReference type="PANTHER" id="PTHR44229:SF4">
    <property type="entry name" value="15-HYDROXYPROSTAGLANDIN DEHYDROGENASE [NAD(+)]"/>
    <property type="match status" value="1"/>
</dbReference>
<sequence>MSTEFPIEGKIVAVTGGSSGIGLCYVLLARAHKAKKVIIADISLSEKAQEVIGADNDVIYHQECDVTKWSDLQAIVDFSKSKFGAVPDVFVASAGVLEPPHSNFWHEPEPLEANGYAQVDININHPIKLTRLAIRALLESNKPGVVILLGSTSGYAGQYLVPLYSATKHAITGFTKSMKDAEKYQGVRIMAVCPGIVSTPQWTTGAPAERLKLMEKIAITPEHVAQSIHEVITEPAKYAGGTVLEVLASGCRILPEWNVAPPDVELPAEAVAIGLKPILDVTAAERASHT</sequence>
<dbReference type="PANTHER" id="PTHR44229">
    <property type="entry name" value="15-HYDROXYPROSTAGLANDIN DEHYDROGENASE [NAD(+)]"/>
    <property type="match status" value="1"/>
</dbReference>
<organism evidence="3 4">
    <name type="scientific">Talaromyces pinophilus</name>
    <name type="common">Penicillium pinophilum</name>
    <dbReference type="NCBI Taxonomy" id="128442"/>
    <lineage>
        <taxon>Eukaryota</taxon>
        <taxon>Fungi</taxon>
        <taxon>Dikarya</taxon>
        <taxon>Ascomycota</taxon>
        <taxon>Pezizomycotina</taxon>
        <taxon>Eurotiomycetes</taxon>
        <taxon>Eurotiomycetidae</taxon>
        <taxon>Eurotiales</taxon>
        <taxon>Trichocomaceae</taxon>
        <taxon>Talaromyces</taxon>
        <taxon>Talaromyces sect. Talaromyces</taxon>
    </lineage>
</organism>
<comment type="similarity">
    <text evidence="1">Belongs to the short-chain dehydrogenases/reductases (SDR) family.</text>
</comment>
<accession>A0A6V8HMR5</accession>
<dbReference type="PRINTS" id="PR00081">
    <property type="entry name" value="GDHRDH"/>
</dbReference>
<dbReference type="GO" id="GO:0005737">
    <property type="term" value="C:cytoplasm"/>
    <property type="evidence" value="ECO:0007669"/>
    <property type="project" value="TreeGrafter"/>
</dbReference>
<evidence type="ECO:0000256" key="1">
    <source>
        <dbReference type="ARBA" id="ARBA00006484"/>
    </source>
</evidence>
<gene>
    <name evidence="3" type="ORF">TCE0_034r12244</name>
</gene>
<name>A0A6V8HMR5_TALPI</name>
<dbReference type="Pfam" id="PF00106">
    <property type="entry name" value="adh_short"/>
    <property type="match status" value="1"/>
</dbReference>
<proteinExistence type="inferred from homology"/>
<dbReference type="Gene3D" id="3.40.50.720">
    <property type="entry name" value="NAD(P)-binding Rossmann-like Domain"/>
    <property type="match status" value="1"/>
</dbReference>
<dbReference type="EMBL" id="DF933830">
    <property type="protein sequence ID" value="GAM40134.1"/>
    <property type="molecule type" value="Genomic_DNA"/>
</dbReference>
<evidence type="ECO:0008006" key="5">
    <source>
        <dbReference type="Google" id="ProtNLM"/>
    </source>
</evidence>
<dbReference type="Proteomes" id="UP000053095">
    <property type="component" value="Unassembled WGS sequence"/>
</dbReference>
<dbReference type="GO" id="GO:0016616">
    <property type="term" value="F:oxidoreductase activity, acting on the CH-OH group of donors, NAD or NADP as acceptor"/>
    <property type="evidence" value="ECO:0007669"/>
    <property type="project" value="TreeGrafter"/>
</dbReference>